<dbReference type="GO" id="GO:0005886">
    <property type="term" value="C:plasma membrane"/>
    <property type="evidence" value="ECO:0007669"/>
    <property type="project" value="TreeGrafter"/>
</dbReference>
<accession>A0A1F6MQ94</accession>
<dbReference type="EMBL" id="MFQE01000014">
    <property type="protein sequence ID" value="OGH73826.1"/>
    <property type="molecule type" value="Genomic_DNA"/>
</dbReference>
<evidence type="ECO:0000256" key="3">
    <source>
        <dbReference type="ARBA" id="ARBA00022840"/>
    </source>
</evidence>
<dbReference type="PANTHER" id="PTHR30258">
    <property type="entry name" value="TYPE II SECRETION SYSTEM PROTEIN GSPE-RELATED"/>
    <property type="match status" value="1"/>
</dbReference>
<dbReference type="InterPro" id="IPR027417">
    <property type="entry name" value="P-loop_NTPase"/>
</dbReference>
<evidence type="ECO:0000256" key="1">
    <source>
        <dbReference type="ARBA" id="ARBA00006611"/>
    </source>
</evidence>
<evidence type="ECO:0000313" key="5">
    <source>
        <dbReference type="EMBL" id="OGH73826.1"/>
    </source>
</evidence>
<gene>
    <name evidence="5" type="ORF">A3C90_00945</name>
</gene>
<dbReference type="FunFam" id="3.40.50.300:FF:000398">
    <property type="entry name" value="Type IV pilus assembly ATPase PilB"/>
    <property type="match status" value="1"/>
</dbReference>
<feature type="domain" description="AAA+ ATPase" evidence="4">
    <location>
        <begin position="173"/>
        <end position="299"/>
    </location>
</feature>
<dbReference type="Gene3D" id="3.40.50.300">
    <property type="entry name" value="P-loop containing nucleotide triphosphate hydrolases"/>
    <property type="match status" value="1"/>
</dbReference>
<dbReference type="SUPFAM" id="SSF52540">
    <property type="entry name" value="P-loop containing nucleoside triphosphate hydrolases"/>
    <property type="match status" value="1"/>
</dbReference>
<dbReference type="GO" id="GO:0005524">
    <property type="term" value="F:ATP binding"/>
    <property type="evidence" value="ECO:0007669"/>
    <property type="project" value="UniProtKB-KW"/>
</dbReference>
<evidence type="ECO:0000256" key="2">
    <source>
        <dbReference type="ARBA" id="ARBA00022741"/>
    </source>
</evidence>
<reference evidence="5 6" key="1">
    <citation type="journal article" date="2016" name="Nat. Commun.">
        <title>Thousands of microbial genomes shed light on interconnected biogeochemical processes in an aquifer system.</title>
        <authorList>
            <person name="Anantharaman K."/>
            <person name="Brown C.T."/>
            <person name="Hug L.A."/>
            <person name="Sharon I."/>
            <person name="Castelle C.J."/>
            <person name="Probst A.J."/>
            <person name="Thomas B.C."/>
            <person name="Singh A."/>
            <person name="Wilkins M.J."/>
            <person name="Karaoz U."/>
            <person name="Brodie E.L."/>
            <person name="Williams K.H."/>
            <person name="Hubbard S.S."/>
            <person name="Banfield J.F."/>
        </authorList>
    </citation>
    <scope>NUCLEOTIDE SEQUENCE [LARGE SCALE GENOMIC DNA]</scope>
</reference>
<evidence type="ECO:0000259" key="4">
    <source>
        <dbReference type="SMART" id="SM00382"/>
    </source>
</evidence>
<name>A0A1F6MQ94_9BACT</name>
<dbReference type="Pfam" id="PF00437">
    <property type="entry name" value="T2SSE"/>
    <property type="match status" value="1"/>
</dbReference>
<protein>
    <recommendedName>
        <fullName evidence="4">AAA+ ATPase domain-containing protein</fullName>
    </recommendedName>
</protein>
<keyword evidence="3" id="KW-0067">ATP-binding</keyword>
<evidence type="ECO:0000313" key="6">
    <source>
        <dbReference type="Proteomes" id="UP000177457"/>
    </source>
</evidence>
<dbReference type="CDD" id="cd01129">
    <property type="entry name" value="PulE-GspE-like"/>
    <property type="match status" value="1"/>
</dbReference>
<dbReference type="AlphaFoldDB" id="A0A1F6MQ94"/>
<sequence length="432" mass="47257">MPIVKPVSKDLEIKESDLEKVEVSVTDLHSLQDLLGEASATDSLVSILGAALRLEASDVHIEAEEKQIPVRVRLDGILHDAASMPKEKYKQLVSRIKLVSSLKINITDTPQDGRFTIKLSTGNVDVRVSTIPTVYGESIVMRLLSESQQGLTLESLGLRAEPYAVLKREIERPNGMVIATGPTGSGKTTTLYGIMQILNKPGVKIITLEDPVEYKMEGINQSQIDQSAGYTFAKGLRSMLRQDPDIAMVGEIRDLETADIAVQAALTGHLILSTVHTNNAAGAIPRFLSMGVKPFLLAPALNCVIGQRLLRRICESCKVKAELSADEMKRVKEIIAAMPVNAREEAEKKELIFYTGKGCEACSGIGYKGRVGIYEIFVVSDEIEKRILTGEFSEYDIERMAVEHGMVTMAQDGIIKALEGITSVDEVFRVAD</sequence>
<dbReference type="Proteomes" id="UP000177457">
    <property type="component" value="Unassembled WGS sequence"/>
</dbReference>
<proteinExistence type="inferred from homology"/>
<dbReference type="Gene3D" id="3.30.450.90">
    <property type="match status" value="1"/>
</dbReference>
<comment type="caution">
    <text evidence="5">The sequence shown here is derived from an EMBL/GenBank/DDBJ whole genome shotgun (WGS) entry which is preliminary data.</text>
</comment>
<dbReference type="PANTHER" id="PTHR30258:SF3">
    <property type="entry name" value="SLL1921 PROTEIN"/>
    <property type="match status" value="1"/>
</dbReference>
<keyword evidence="2" id="KW-0547">Nucleotide-binding</keyword>
<dbReference type="SMART" id="SM00382">
    <property type="entry name" value="AAA"/>
    <property type="match status" value="1"/>
</dbReference>
<dbReference type="InterPro" id="IPR003593">
    <property type="entry name" value="AAA+_ATPase"/>
</dbReference>
<dbReference type="InterPro" id="IPR001482">
    <property type="entry name" value="T2SS/T4SS_dom"/>
</dbReference>
<dbReference type="STRING" id="1798683.A3C90_00945"/>
<organism evidence="5 6">
    <name type="scientific">Candidatus Magasanikbacteria bacterium RIFCSPHIGHO2_02_FULL_51_14</name>
    <dbReference type="NCBI Taxonomy" id="1798683"/>
    <lineage>
        <taxon>Bacteria</taxon>
        <taxon>Candidatus Magasanikiibacteriota</taxon>
    </lineage>
</organism>
<comment type="similarity">
    <text evidence="1">Belongs to the GSP E family.</text>
</comment>
<dbReference type="GO" id="GO:0016887">
    <property type="term" value="F:ATP hydrolysis activity"/>
    <property type="evidence" value="ECO:0007669"/>
    <property type="project" value="TreeGrafter"/>
</dbReference>